<keyword evidence="1" id="KW-0614">Plasmid</keyword>
<organism evidence="1 2">
    <name type="scientific">Butyrivibrio proteoclasticus (strain ATCC 51982 / DSM 14932 / B316)</name>
    <name type="common">Clostridium proteoclasticum</name>
    <dbReference type="NCBI Taxonomy" id="515622"/>
    <lineage>
        <taxon>Bacteria</taxon>
        <taxon>Bacillati</taxon>
        <taxon>Bacillota</taxon>
        <taxon>Clostridia</taxon>
        <taxon>Lachnospirales</taxon>
        <taxon>Lachnospiraceae</taxon>
        <taxon>Butyrivibrio</taxon>
    </lineage>
</organism>
<dbReference type="EMBL" id="CP001812">
    <property type="protein sequence ID" value="ADL36174.1"/>
    <property type="molecule type" value="Genomic_DNA"/>
</dbReference>
<name>E0S442_BUTPB</name>
<dbReference type="KEGG" id="bpb:bpr_II237"/>
<evidence type="ECO:0000313" key="1">
    <source>
        <dbReference type="EMBL" id="ADL36174.1"/>
    </source>
</evidence>
<dbReference type="RefSeq" id="WP_013282823.1">
    <property type="nucleotide sequence ID" value="NC_014389.1"/>
</dbReference>
<protein>
    <submittedName>
        <fullName evidence="1">Uncharacterized protein</fullName>
    </submittedName>
</protein>
<geneLocation type="plasmid" evidence="1 2">
    <name>pCY360</name>
</geneLocation>
<dbReference type="AlphaFoldDB" id="E0S442"/>
<dbReference type="Proteomes" id="UP000001299">
    <property type="component" value="Plasmid pCY360"/>
</dbReference>
<accession>E0S442</accession>
<gene>
    <name evidence="1" type="ordered locus">bpr_II237</name>
</gene>
<proteinExistence type="predicted"/>
<sequence>MYYEKVLENATKKALTKGIKVDHPYFGDVYLVADPVKWAEDNLYQTIKAGCDAPIFFKSRICRMVGELQAYEVSNIMTFSDYANMVKTNAIPGKRLYLARHYNKNDNFNNIYYSKAKNEIMGGTWDQNCTYLHDENYGLTWPYPLDEMYKRKSEWGDIYSYSGFMGLSGPVWKIALRDCTGIKIVSAEMAAALRKLPMPIDLDEAIKVMDQVILPKMVEDKLKPVKEVPYFVGTAPRIDFNGDKDWFSLIRCDIPIVSKYANVAFLKEHQKELMSYLGKEIEHKKKFQQIGVPINYFKVGAAALTKVQTMVLTLQLKTEYEDDIYA</sequence>
<reference evidence="1 2" key="1">
    <citation type="journal article" date="2010" name="PLoS ONE">
        <title>The glycobiome of the rumen bacterium Butyrivibrio proteoclasticus B316(T) highlights adaptation to a polysaccharide-rich environment.</title>
        <authorList>
            <person name="Kelly W.J."/>
            <person name="Leahy S.C."/>
            <person name="Altermann E."/>
            <person name="Yeoman C.J."/>
            <person name="Dunne J.C."/>
            <person name="Kong Z."/>
            <person name="Pacheco D.M."/>
            <person name="Li D."/>
            <person name="Noel S.J."/>
            <person name="Moon C.D."/>
            <person name="Cookson A.L."/>
            <person name="Attwood G.T."/>
        </authorList>
    </citation>
    <scope>NUCLEOTIDE SEQUENCE [LARGE SCALE GENOMIC DNA]</scope>
    <source>
        <strain evidence="2">ATCC 51982 / DSM 14932 / B316</strain>
        <plasmid evidence="2">Plasmid pCY360</plasmid>
    </source>
</reference>
<dbReference type="HOGENOM" id="CLU_851742_0_0_9"/>
<evidence type="ECO:0000313" key="2">
    <source>
        <dbReference type="Proteomes" id="UP000001299"/>
    </source>
</evidence>
<keyword evidence="2" id="KW-1185">Reference proteome</keyword>